<evidence type="ECO:0000313" key="2">
    <source>
        <dbReference type="EMBL" id="KAK7815898.1"/>
    </source>
</evidence>
<dbReference type="Proteomes" id="UP000237347">
    <property type="component" value="Unassembled WGS sequence"/>
</dbReference>
<dbReference type="PANTHER" id="PTHR44843">
    <property type="entry name" value="METHYLTRANSFERASE"/>
    <property type="match status" value="1"/>
</dbReference>
<dbReference type="InterPro" id="IPR057192">
    <property type="entry name" value="DUF7870"/>
</dbReference>
<proteinExistence type="predicted"/>
<dbReference type="PANTHER" id="PTHR44843:SF14">
    <property type="entry name" value="METHYLTRANSFERASE TYPE 11 DOMAIN-CONTAINING PROTEIN"/>
    <property type="match status" value="1"/>
</dbReference>
<dbReference type="AlphaFoldDB" id="A0AAW0INA3"/>
<accession>A0AAW0INA3</accession>
<protein>
    <recommendedName>
        <fullName evidence="1">DUF7870 domain-containing protein</fullName>
    </recommendedName>
</protein>
<sequence>MLGSCKENRDLVFCKLRERKEEPFGRILGFKCEIIRNAEPLIQEEPLKPWLTLKRNINNIKFQTSSVEISFKNRNVYVDVGAWSYSSSIVSWFKKKYPKKNKTFEIYAIEADKTFHEEYR</sequence>
<feature type="domain" description="DUF7870" evidence="1">
    <location>
        <begin position="38"/>
        <end position="113"/>
    </location>
</feature>
<keyword evidence="3" id="KW-1185">Reference proteome</keyword>
<evidence type="ECO:0000259" key="1">
    <source>
        <dbReference type="Pfam" id="PF25276"/>
    </source>
</evidence>
<reference evidence="2 3" key="1">
    <citation type="journal article" date="2018" name="Sci. Data">
        <title>The draft genome sequence of cork oak.</title>
        <authorList>
            <person name="Ramos A.M."/>
            <person name="Usie A."/>
            <person name="Barbosa P."/>
            <person name="Barros P.M."/>
            <person name="Capote T."/>
            <person name="Chaves I."/>
            <person name="Simoes F."/>
            <person name="Abreu I."/>
            <person name="Carrasquinho I."/>
            <person name="Faro C."/>
            <person name="Guimaraes J.B."/>
            <person name="Mendonca D."/>
            <person name="Nobrega F."/>
            <person name="Rodrigues L."/>
            <person name="Saibo N.J.M."/>
            <person name="Varela M.C."/>
            <person name="Egas C."/>
            <person name="Matos J."/>
            <person name="Miguel C.M."/>
            <person name="Oliveira M.M."/>
            <person name="Ricardo C.P."/>
            <person name="Goncalves S."/>
        </authorList>
    </citation>
    <scope>NUCLEOTIDE SEQUENCE [LARGE SCALE GENOMIC DNA]</scope>
    <source>
        <strain evidence="3">cv. HL8</strain>
    </source>
</reference>
<dbReference type="EMBL" id="PKMF04000974">
    <property type="protein sequence ID" value="KAK7815898.1"/>
    <property type="molecule type" value="Genomic_DNA"/>
</dbReference>
<organism evidence="2 3">
    <name type="scientific">Quercus suber</name>
    <name type="common">Cork oak</name>
    <dbReference type="NCBI Taxonomy" id="58331"/>
    <lineage>
        <taxon>Eukaryota</taxon>
        <taxon>Viridiplantae</taxon>
        <taxon>Streptophyta</taxon>
        <taxon>Embryophyta</taxon>
        <taxon>Tracheophyta</taxon>
        <taxon>Spermatophyta</taxon>
        <taxon>Magnoliopsida</taxon>
        <taxon>eudicotyledons</taxon>
        <taxon>Gunneridae</taxon>
        <taxon>Pentapetalae</taxon>
        <taxon>rosids</taxon>
        <taxon>fabids</taxon>
        <taxon>Fagales</taxon>
        <taxon>Fagaceae</taxon>
        <taxon>Quercus</taxon>
    </lineage>
</organism>
<evidence type="ECO:0000313" key="3">
    <source>
        <dbReference type="Proteomes" id="UP000237347"/>
    </source>
</evidence>
<name>A0AAW0INA3_QUESU</name>
<dbReference type="Pfam" id="PF25276">
    <property type="entry name" value="DUF7870"/>
    <property type="match status" value="1"/>
</dbReference>
<comment type="caution">
    <text evidence="2">The sequence shown here is derived from an EMBL/GenBank/DDBJ whole genome shotgun (WGS) entry which is preliminary data.</text>
</comment>
<gene>
    <name evidence="2" type="ORF">CFP56_001049</name>
</gene>